<feature type="region of interest" description="Disordered" evidence="1">
    <location>
        <begin position="1"/>
        <end position="46"/>
    </location>
</feature>
<dbReference type="EMBL" id="JAUYZG010000003">
    <property type="protein sequence ID" value="KAK2911152.1"/>
    <property type="molecule type" value="Genomic_DNA"/>
</dbReference>
<dbReference type="AlphaFoldDB" id="A0AA88Q8Z4"/>
<proteinExistence type="predicted"/>
<organism evidence="2 3">
    <name type="scientific">Cirrhinus molitorella</name>
    <name type="common">mud carp</name>
    <dbReference type="NCBI Taxonomy" id="172907"/>
    <lineage>
        <taxon>Eukaryota</taxon>
        <taxon>Metazoa</taxon>
        <taxon>Chordata</taxon>
        <taxon>Craniata</taxon>
        <taxon>Vertebrata</taxon>
        <taxon>Euteleostomi</taxon>
        <taxon>Actinopterygii</taxon>
        <taxon>Neopterygii</taxon>
        <taxon>Teleostei</taxon>
        <taxon>Ostariophysi</taxon>
        <taxon>Cypriniformes</taxon>
        <taxon>Cyprinidae</taxon>
        <taxon>Labeoninae</taxon>
        <taxon>Labeonini</taxon>
        <taxon>Cirrhinus</taxon>
    </lineage>
</organism>
<comment type="caution">
    <text evidence="2">The sequence shown here is derived from an EMBL/GenBank/DDBJ whole genome shotgun (WGS) entry which is preliminary data.</text>
</comment>
<accession>A0AA88Q8Z4</accession>
<evidence type="ECO:0000313" key="2">
    <source>
        <dbReference type="EMBL" id="KAK2911152.1"/>
    </source>
</evidence>
<reference evidence="2" key="1">
    <citation type="submission" date="2023-08" db="EMBL/GenBank/DDBJ databases">
        <title>Chromosome-level Genome Assembly of mud carp (Cirrhinus molitorella).</title>
        <authorList>
            <person name="Liu H."/>
        </authorList>
    </citation>
    <scope>NUCLEOTIDE SEQUENCE</scope>
    <source>
        <strain evidence="2">Prfri</strain>
        <tissue evidence="2">Muscle</tissue>
    </source>
</reference>
<name>A0AA88Q8Z4_9TELE</name>
<protein>
    <submittedName>
        <fullName evidence="2">Uncharacterized protein</fullName>
    </submittedName>
</protein>
<keyword evidence="3" id="KW-1185">Reference proteome</keyword>
<evidence type="ECO:0000256" key="1">
    <source>
        <dbReference type="SAM" id="MobiDB-lite"/>
    </source>
</evidence>
<evidence type="ECO:0000313" key="3">
    <source>
        <dbReference type="Proteomes" id="UP001187343"/>
    </source>
</evidence>
<gene>
    <name evidence="2" type="ORF">Q8A67_003285</name>
</gene>
<dbReference type="Proteomes" id="UP001187343">
    <property type="component" value="Unassembled WGS sequence"/>
</dbReference>
<sequence length="130" mass="14719">MTFSGRRSSRLGTVRESGTGRAGWMASTRSGCARSPPPTLANPVRSRPFTPFKKRCRLCNPIACVRQRKAKNALGVSRRWRFLATFLFKSWVLIAASDKVLLFASSTSWRERKVLQVYIQVKINNILMIS</sequence>